<evidence type="ECO:0000313" key="2">
    <source>
        <dbReference type="Proteomes" id="UP000025227"/>
    </source>
</evidence>
<dbReference type="WBParaSite" id="HCON_00139185-00001">
    <property type="protein sequence ID" value="HCON_00139185-00001"/>
    <property type="gene ID" value="HCON_00139185"/>
</dbReference>
<proteinExistence type="predicted"/>
<feature type="compositionally biased region" description="Basic and acidic residues" evidence="1">
    <location>
        <begin position="1"/>
        <end position="25"/>
    </location>
</feature>
<dbReference type="OrthoDB" id="10340077at2759"/>
<feature type="compositionally biased region" description="Basic and acidic residues" evidence="1">
    <location>
        <begin position="52"/>
        <end position="68"/>
    </location>
</feature>
<accession>A0A7I4YVE7</accession>
<protein>
    <submittedName>
        <fullName evidence="3">Termination factor Rho</fullName>
    </submittedName>
</protein>
<reference evidence="3" key="1">
    <citation type="submission" date="2020-12" db="UniProtKB">
        <authorList>
            <consortium name="WormBaseParasite"/>
        </authorList>
    </citation>
    <scope>IDENTIFICATION</scope>
    <source>
        <strain evidence="3">MHco3</strain>
    </source>
</reference>
<dbReference type="Proteomes" id="UP000025227">
    <property type="component" value="Unplaced"/>
</dbReference>
<evidence type="ECO:0000313" key="3">
    <source>
        <dbReference type="WBParaSite" id="HCON_00139185-00001"/>
    </source>
</evidence>
<name>A0A7I4YVE7_HAECO</name>
<dbReference type="AlphaFoldDB" id="A0A7I4YVE7"/>
<feature type="region of interest" description="Disordered" evidence="1">
    <location>
        <begin position="1"/>
        <end position="68"/>
    </location>
</feature>
<organism evidence="2 3">
    <name type="scientific">Haemonchus contortus</name>
    <name type="common">Barber pole worm</name>
    <dbReference type="NCBI Taxonomy" id="6289"/>
    <lineage>
        <taxon>Eukaryota</taxon>
        <taxon>Metazoa</taxon>
        <taxon>Ecdysozoa</taxon>
        <taxon>Nematoda</taxon>
        <taxon>Chromadorea</taxon>
        <taxon>Rhabditida</taxon>
        <taxon>Rhabditina</taxon>
        <taxon>Rhabditomorpha</taxon>
        <taxon>Strongyloidea</taxon>
        <taxon>Trichostrongylidae</taxon>
        <taxon>Haemonchus</taxon>
    </lineage>
</organism>
<sequence>MSSNSERDCKFNCDKEYKDRQETGRRQQMGEAADSKLNDPENAVDNCADKAGALRDDRKRQPDSHGMP</sequence>
<evidence type="ECO:0000256" key="1">
    <source>
        <dbReference type="SAM" id="MobiDB-lite"/>
    </source>
</evidence>
<keyword evidence="2" id="KW-1185">Reference proteome</keyword>